<gene>
    <name evidence="1" type="ORF">HYPSUDRAFT_202990</name>
</gene>
<protein>
    <submittedName>
        <fullName evidence="1">Uncharacterized protein</fullName>
    </submittedName>
</protein>
<dbReference type="AlphaFoldDB" id="A0A0D2L3R3"/>
<evidence type="ECO:0000313" key="1">
    <source>
        <dbReference type="EMBL" id="KJA21437.1"/>
    </source>
</evidence>
<organism evidence="1 2">
    <name type="scientific">Hypholoma sublateritium (strain FD-334 SS-4)</name>
    <dbReference type="NCBI Taxonomy" id="945553"/>
    <lineage>
        <taxon>Eukaryota</taxon>
        <taxon>Fungi</taxon>
        <taxon>Dikarya</taxon>
        <taxon>Basidiomycota</taxon>
        <taxon>Agaricomycotina</taxon>
        <taxon>Agaricomycetes</taxon>
        <taxon>Agaricomycetidae</taxon>
        <taxon>Agaricales</taxon>
        <taxon>Agaricineae</taxon>
        <taxon>Strophariaceae</taxon>
        <taxon>Hypholoma</taxon>
    </lineage>
</organism>
<keyword evidence="2" id="KW-1185">Reference proteome</keyword>
<dbReference type="EMBL" id="KN817558">
    <property type="protein sequence ID" value="KJA21437.1"/>
    <property type="molecule type" value="Genomic_DNA"/>
</dbReference>
<accession>A0A0D2L3R3</accession>
<sequence length="190" mass="20020">MRASQPRPRADHLACHPGSAPARVARATRAAGGRSLGEKGAETRRRGRIIDIADRPLRPGAGALNLALHALRAYFRIGTGAYPCAVPRPSVSRSHPPRYAHLGAHPNGRCAPMPQLHARPACLCSTPRIPIHACADGAAHPAARAGVVSKRGPGRRLNGVHLPVLGSSCYAVAKNTHTPFAVQMQPQLAL</sequence>
<evidence type="ECO:0000313" key="2">
    <source>
        <dbReference type="Proteomes" id="UP000054270"/>
    </source>
</evidence>
<reference evidence="2" key="1">
    <citation type="submission" date="2014-04" db="EMBL/GenBank/DDBJ databases">
        <title>Evolutionary Origins and Diversification of the Mycorrhizal Mutualists.</title>
        <authorList>
            <consortium name="DOE Joint Genome Institute"/>
            <consortium name="Mycorrhizal Genomics Consortium"/>
            <person name="Kohler A."/>
            <person name="Kuo A."/>
            <person name="Nagy L.G."/>
            <person name="Floudas D."/>
            <person name="Copeland A."/>
            <person name="Barry K.W."/>
            <person name="Cichocki N."/>
            <person name="Veneault-Fourrey C."/>
            <person name="LaButti K."/>
            <person name="Lindquist E.A."/>
            <person name="Lipzen A."/>
            <person name="Lundell T."/>
            <person name="Morin E."/>
            <person name="Murat C."/>
            <person name="Riley R."/>
            <person name="Ohm R."/>
            <person name="Sun H."/>
            <person name="Tunlid A."/>
            <person name="Henrissat B."/>
            <person name="Grigoriev I.V."/>
            <person name="Hibbett D.S."/>
            <person name="Martin F."/>
        </authorList>
    </citation>
    <scope>NUCLEOTIDE SEQUENCE [LARGE SCALE GENOMIC DNA]</scope>
    <source>
        <strain evidence="2">FD-334 SS-4</strain>
    </source>
</reference>
<proteinExistence type="predicted"/>
<dbReference type="Proteomes" id="UP000054270">
    <property type="component" value="Unassembled WGS sequence"/>
</dbReference>
<name>A0A0D2L3R3_HYPSF</name>